<dbReference type="Gene3D" id="3.40.50.720">
    <property type="entry name" value="NAD(P)-binding Rossmann-like Domain"/>
    <property type="match status" value="1"/>
</dbReference>
<evidence type="ECO:0000313" key="2">
    <source>
        <dbReference type="EMBL" id="BBY48663.1"/>
    </source>
</evidence>
<organism evidence="2 3">
    <name type="scientific">Mycolicibacterium arabiense</name>
    <dbReference type="NCBI Taxonomy" id="1286181"/>
    <lineage>
        <taxon>Bacteria</taxon>
        <taxon>Bacillati</taxon>
        <taxon>Actinomycetota</taxon>
        <taxon>Actinomycetes</taxon>
        <taxon>Mycobacteriales</taxon>
        <taxon>Mycobacteriaceae</taxon>
        <taxon>Mycolicibacterium</taxon>
    </lineage>
</organism>
<dbReference type="InterPro" id="IPR036291">
    <property type="entry name" value="NAD(P)-bd_dom_sf"/>
</dbReference>
<gene>
    <name evidence="2" type="ORF">MARA_21310</name>
</gene>
<evidence type="ECO:0000259" key="1">
    <source>
        <dbReference type="PROSITE" id="PS50206"/>
    </source>
</evidence>
<dbReference type="EMBL" id="AP022593">
    <property type="protein sequence ID" value="BBY48663.1"/>
    <property type="molecule type" value="Genomic_DNA"/>
</dbReference>
<dbReference type="Gene3D" id="3.90.25.10">
    <property type="entry name" value="UDP-galactose 4-epimerase, domain 1"/>
    <property type="match status" value="1"/>
</dbReference>
<dbReference type="AlphaFoldDB" id="A0A7I7RVZ4"/>
<accession>A0A7I7RVZ4</accession>
<dbReference type="InterPro" id="IPR008030">
    <property type="entry name" value="NmrA-like"/>
</dbReference>
<dbReference type="KEGG" id="marz:MARA_21310"/>
<dbReference type="PANTHER" id="PTHR43162:SF1">
    <property type="entry name" value="PRESTALK A DIFFERENTIATION PROTEIN A"/>
    <property type="match status" value="1"/>
</dbReference>
<dbReference type="InterPro" id="IPR001763">
    <property type="entry name" value="Rhodanese-like_dom"/>
</dbReference>
<keyword evidence="3" id="KW-1185">Reference proteome</keyword>
<dbReference type="InterPro" id="IPR051604">
    <property type="entry name" value="Ergot_Alk_Oxidoreductase"/>
</dbReference>
<evidence type="ECO:0000313" key="3">
    <source>
        <dbReference type="Proteomes" id="UP000467428"/>
    </source>
</evidence>
<sequence length="308" mass="33789">MTHDDLYLVTGATGKTGAHVVRLLRAEGLRVRALVHGIDERSAALTELGADVVTGDLRDFDDVSSAMAGVTAAYFCYPIDPDGLIDATAVFAQAATEAGVRAVVNMSQISARREAKSHAAQNHWLGERLLDRAAFMTTHLRPTFFAEWLAWQWSRDDDGGVLRLPFGEGRHAPIAAQDQARVIAAILRNPAPHDRQIFPLYGPVEADHHGIAGEMARVLRQPVRYEPVEIETFADALRAQGYGEFLIQHLTNVAQDYRDGIFAGTNNLVEVITGSPAQTVAQFTASNRDAFRGEGQRASWRRVREHVG</sequence>
<protein>
    <submittedName>
        <fullName evidence="2">NmrA family transcriptional regulator</fullName>
    </submittedName>
</protein>
<geneLocation type="plasmid" evidence="3">
    <name>pjcm18538 dna</name>
</geneLocation>
<name>A0A7I7RVZ4_9MYCO</name>
<dbReference type="SUPFAM" id="SSF51735">
    <property type="entry name" value="NAD(P)-binding Rossmann-fold domains"/>
    <property type="match status" value="1"/>
</dbReference>
<dbReference type="PANTHER" id="PTHR43162">
    <property type="match status" value="1"/>
</dbReference>
<dbReference type="Pfam" id="PF05368">
    <property type="entry name" value="NmrA"/>
    <property type="match status" value="1"/>
</dbReference>
<dbReference type="RefSeq" id="WP_163918414.1">
    <property type="nucleotide sequence ID" value="NZ_AP022593.1"/>
</dbReference>
<dbReference type="Proteomes" id="UP000467428">
    <property type="component" value="Chromosome"/>
</dbReference>
<reference evidence="2 3" key="1">
    <citation type="journal article" date="2019" name="Emerg. Microbes Infect.">
        <title>Comprehensive subspecies identification of 175 nontuberculous mycobacteria species based on 7547 genomic profiles.</title>
        <authorList>
            <person name="Matsumoto Y."/>
            <person name="Kinjo T."/>
            <person name="Motooka D."/>
            <person name="Nabeya D."/>
            <person name="Jung N."/>
            <person name="Uechi K."/>
            <person name="Horii T."/>
            <person name="Iida T."/>
            <person name="Fujita J."/>
            <person name="Nakamura S."/>
        </authorList>
    </citation>
    <scope>NUCLEOTIDE SEQUENCE [LARGE SCALE GENOMIC DNA]</scope>
    <source>
        <strain evidence="2 3">JCM 18538</strain>
    </source>
</reference>
<feature type="domain" description="Rhodanese" evidence="1">
    <location>
        <begin position="2"/>
        <end position="50"/>
    </location>
</feature>
<proteinExistence type="predicted"/>
<dbReference type="PROSITE" id="PS50206">
    <property type="entry name" value="RHODANESE_3"/>
    <property type="match status" value="1"/>
</dbReference>